<dbReference type="GO" id="GO:0003676">
    <property type="term" value="F:nucleic acid binding"/>
    <property type="evidence" value="ECO:0007669"/>
    <property type="project" value="InterPro"/>
</dbReference>
<keyword evidence="6" id="KW-1185">Reference proteome</keyword>
<comment type="similarity">
    <text evidence="1">Belongs to the ACBP family.</text>
</comment>
<dbReference type="PROSITE" id="PS51228">
    <property type="entry name" value="ACB_2"/>
    <property type="match status" value="1"/>
</dbReference>
<comment type="caution">
    <text evidence="5">The sequence shown here is derived from an EMBL/GenBank/DDBJ whole genome shotgun (WGS) entry which is preliminary data.</text>
</comment>
<reference evidence="5 6" key="1">
    <citation type="journal article" date="2020" name="IScience">
        <title>Genome Sequencing of the Endangered Kingdonia uniflora (Circaeasteraceae, Ranunculales) Reveals Potential Mechanisms of Evolutionary Specialization.</title>
        <authorList>
            <person name="Sun Y."/>
            <person name="Deng T."/>
            <person name="Zhang A."/>
            <person name="Moore M.J."/>
            <person name="Landis J.B."/>
            <person name="Lin N."/>
            <person name="Zhang H."/>
            <person name="Zhang X."/>
            <person name="Huang J."/>
            <person name="Zhang X."/>
            <person name="Sun H."/>
            <person name="Wang H."/>
        </authorList>
    </citation>
    <scope>NUCLEOTIDE SEQUENCE [LARGE SCALE GENOMIC DNA]</scope>
    <source>
        <strain evidence="5">TB1705</strain>
        <tissue evidence="5">Leaf</tissue>
    </source>
</reference>
<evidence type="ECO:0000313" key="5">
    <source>
        <dbReference type="EMBL" id="KAF6166367.1"/>
    </source>
</evidence>
<gene>
    <name evidence="5" type="ORF">GIB67_034918</name>
</gene>
<dbReference type="AlphaFoldDB" id="A0A7J7NGT9"/>
<evidence type="ECO:0008006" key="7">
    <source>
        <dbReference type="Google" id="ProtNLM"/>
    </source>
</evidence>
<keyword evidence="2" id="KW-0862">Zinc</keyword>
<dbReference type="EMBL" id="JACGCM010000792">
    <property type="protein sequence ID" value="KAF6166367.1"/>
    <property type="molecule type" value="Genomic_DNA"/>
</dbReference>
<sequence length="163" mass="18366">MGQEEAMQMYIIIVSELFPTWTSGSTNRKDGDLNASSSDGNSMMEPVFSTYVYEEEADNEMRGYQGYRKGRNQKPFGPRKGKGFRKSWILGNVNKEKKIDQGSTCFNCGDTGQWARECLAPRVAIGDRVRIHQAVVDTNFTPVEVVASDFFDDTDVAMDQHTE</sequence>
<dbReference type="InterPro" id="IPR036875">
    <property type="entry name" value="Znf_CCHC_sf"/>
</dbReference>
<evidence type="ECO:0000259" key="4">
    <source>
        <dbReference type="PROSITE" id="PS51228"/>
    </source>
</evidence>
<dbReference type="PROSITE" id="PS50158">
    <property type="entry name" value="ZF_CCHC"/>
    <property type="match status" value="1"/>
</dbReference>
<proteinExistence type="inferred from homology"/>
<dbReference type="SUPFAM" id="SSF57756">
    <property type="entry name" value="Retrovirus zinc finger-like domains"/>
    <property type="match status" value="1"/>
</dbReference>
<protein>
    <recommendedName>
        <fullName evidence="7">CCHC-type domain-containing protein</fullName>
    </recommendedName>
</protein>
<organism evidence="5 6">
    <name type="scientific">Kingdonia uniflora</name>
    <dbReference type="NCBI Taxonomy" id="39325"/>
    <lineage>
        <taxon>Eukaryota</taxon>
        <taxon>Viridiplantae</taxon>
        <taxon>Streptophyta</taxon>
        <taxon>Embryophyta</taxon>
        <taxon>Tracheophyta</taxon>
        <taxon>Spermatophyta</taxon>
        <taxon>Magnoliopsida</taxon>
        <taxon>Ranunculales</taxon>
        <taxon>Circaeasteraceae</taxon>
        <taxon>Kingdonia</taxon>
    </lineage>
</organism>
<dbReference type="InterPro" id="IPR001878">
    <property type="entry name" value="Znf_CCHC"/>
</dbReference>
<keyword evidence="2" id="KW-0863">Zinc-finger</keyword>
<dbReference type="Proteomes" id="UP000541444">
    <property type="component" value="Unassembled WGS sequence"/>
</dbReference>
<accession>A0A7J7NGT9</accession>
<dbReference type="OrthoDB" id="71307at2759"/>
<name>A0A7J7NGT9_9MAGN</name>
<dbReference type="GO" id="GO:0008270">
    <property type="term" value="F:zinc ion binding"/>
    <property type="evidence" value="ECO:0007669"/>
    <property type="project" value="UniProtKB-KW"/>
</dbReference>
<keyword evidence="2" id="KW-0479">Metal-binding</keyword>
<feature type="domain" description="CCHC-type" evidence="3">
    <location>
        <begin position="105"/>
        <end position="118"/>
    </location>
</feature>
<feature type="domain" description="ACB" evidence="4">
    <location>
        <begin position="1"/>
        <end position="23"/>
    </location>
</feature>
<evidence type="ECO:0000256" key="2">
    <source>
        <dbReference type="PROSITE-ProRule" id="PRU00047"/>
    </source>
</evidence>
<dbReference type="InterPro" id="IPR000582">
    <property type="entry name" value="Acyl-CoA-binding_protein"/>
</dbReference>
<evidence type="ECO:0000256" key="1">
    <source>
        <dbReference type="ARBA" id="ARBA00005567"/>
    </source>
</evidence>
<evidence type="ECO:0000259" key="3">
    <source>
        <dbReference type="PROSITE" id="PS50158"/>
    </source>
</evidence>
<evidence type="ECO:0000313" key="6">
    <source>
        <dbReference type="Proteomes" id="UP000541444"/>
    </source>
</evidence>
<dbReference type="Gene3D" id="4.10.60.10">
    <property type="entry name" value="Zinc finger, CCHC-type"/>
    <property type="match status" value="1"/>
</dbReference>
<dbReference type="GO" id="GO:0000062">
    <property type="term" value="F:fatty-acyl-CoA binding"/>
    <property type="evidence" value="ECO:0007669"/>
    <property type="project" value="InterPro"/>
</dbReference>